<evidence type="ECO:0000256" key="5">
    <source>
        <dbReference type="ARBA" id="ARBA00022737"/>
    </source>
</evidence>
<evidence type="ECO:0000256" key="3">
    <source>
        <dbReference type="ARBA" id="ARBA00022448"/>
    </source>
</evidence>
<dbReference type="InterPro" id="IPR016024">
    <property type="entry name" value="ARM-type_fold"/>
</dbReference>
<dbReference type="KEGG" id="ccal:108629684"/>
<proteinExistence type="predicted"/>
<keyword evidence="4" id="KW-0963">Cytoplasm</keyword>
<dbReference type="InterPro" id="IPR001494">
    <property type="entry name" value="Importin-beta_N"/>
</dbReference>
<keyword evidence="6" id="KW-0653">Protein transport</keyword>
<evidence type="ECO:0000256" key="7">
    <source>
        <dbReference type="ARBA" id="ARBA00023242"/>
    </source>
</evidence>
<keyword evidence="3" id="KW-0813">Transport</keyword>
<dbReference type="GO" id="GO:0005737">
    <property type="term" value="C:cytoplasm"/>
    <property type="evidence" value="ECO:0007669"/>
    <property type="project" value="UniProtKB-SubCell"/>
</dbReference>
<dbReference type="GO" id="GO:0006606">
    <property type="term" value="P:protein import into nucleus"/>
    <property type="evidence" value="ECO:0007669"/>
    <property type="project" value="InterPro"/>
</dbReference>
<evidence type="ECO:0000259" key="9">
    <source>
        <dbReference type="SMART" id="SM00913"/>
    </source>
</evidence>
<sequence length="1079" mass="120618">MEAILSKLLVADNALIQQGTAELREAFKDPQCTAALCQLIVASRNSQIRQYAAVLLRKRYSKGKHWTKLPQPVRTEFKILILQALTHEPEKYVKNSIAQLIGVIVKHEIGNNGWPEVLQFVQHLVTSENLADKELGIYTLSIMTDIAPDAYHEHAASLAVLLGQTLNSLQDLGSPIAYYILRTMQNLVPLVKGNQMMINAYRQMMPQVMLVIQSLSTIDEDRAILCYELLDELCENEIAVITPHVKPLVNMCIAIGSNKSLDDSIRVKAVGFIGWLARTKKKAMIKHKLVEPILDLLFMLMSTKPEDEDDEVYFNGDNEDNTPVTCATQTLDLLALNLPPEKLIPQLLRYIEPSLQGNDVYAKKASYLSMAVLAEGCSEYIRSKYLESFLRCTCQGIADSDLVVRNAALFALGQFSEYLQPDISQYSSDLLPVLFEYLSNISTYVRPNKKDPPFVDRMFYALVVFCENLNENLLPYLPTLMEKLFELLNSDASFHVKELCLNAIASATLASKKQMLPYFEKVVTILNGYLSEKQTDETMALQVQAVDTLGVLAGSIGETNFAPLADRSLEFGIKLLKETEDPDLKRSIYGLFASISTIMKSKMADALPEIIEYLLTSVQSSEGIVPHFKEDESSAFPVYEDISDNENDEEDIENTDNEEDDDDDLAGYSVENAYIDEKEEAILALKEIAEHTGEAFLPYLEKCYEETFKVINYPQEDICKAAIEAIVQFCISFSKINTNEGKQALLKALSIFVPKLSELIRLSPERTVAICGLDAYTKLLKEVKLDVLVGEGHKEAIMNCVIAIISGSTACQDEEEAEDLDTEAEQDELLVECAGELLANFGKVVASEDFEHCFRTVLPMLLDRLKKNKSEGQRSFAVGTISECFGGLGDRVTNFVYQLLPMYLKLSEDPSDEVANNAIYGLGELVLHGKEVVYPHYESILNVLSALVCKVSHAGIRDNIAGAIARFIITNYSGIPLEQVFPVFVEQLPLREDFEEYTTVFKSVLTLYQAGHPVLKQHMAALLKIAVGVLHDNKATDDEAKGIIMEFIKSAIRDFPSEWCTVYAELPADVVENIQRIFS</sequence>
<evidence type="ECO:0000313" key="11">
    <source>
        <dbReference type="RefSeq" id="XP_017888011.1"/>
    </source>
</evidence>
<dbReference type="InterPro" id="IPR040122">
    <property type="entry name" value="Importin_beta"/>
</dbReference>
<protein>
    <submittedName>
        <fullName evidence="11">Importin-4-like</fullName>
    </submittedName>
</protein>
<evidence type="ECO:0000256" key="8">
    <source>
        <dbReference type="SAM" id="MobiDB-lite"/>
    </source>
</evidence>
<dbReference type="RefSeq" id="XP_017888011.1">
    <property type="nucleotide sequence ID" value="XM_018032522.2"/>
</dbReference>
<dbReference type="SUPFAM" id="SSF48371">
    <property type="entry name" value="ARM repeat"/>
    <property type="match status" value="2"/>
</dbReference>
<keyword evidence="5" id="KW-0677">Repeat</keyword>
<dbReference type="Pfam" id="PF25780">
    <property type="entry name" value="TPR_IPO5"/>
    <property type="match status" value="1"/>
</dbReference>
<gene>
    <name evidence="11" type="primary">LOC108629684</name>
</gene>
<dbReference type="InterPro" id="IPR057672">
    <property type="entry name" value="TPR_IPO4/5"/>
</dbReference>
<evidence type="ECO:0000256" key="1">
    <source>
        <dbReference type="ARBA" id="ARBA00004123"/>
    </source>
</evidence>
<keyword evidence="10" id="KW-1185">Reference proteome</keyword>
<dbReference type="AlphaFoldDB" id="A0AAJ7JAK7"/>
<evidence type="ECO:0000256" key="2">
    <source>
        <dbReference type="ARBA" id="ARBA00004496"/>
    </source>
</evidence>
<evidence type="ECO:0000313" key="10">
    <source>
        <dbReference type="Proteomes" id="UP000694925"/>
    </source>
</evidence>
<dbReference type="Pfam" id="PF03810">
    <property type="entry name" value="IBN_N"/>
    <property type="match status" value="1"/>
</dbReference>
<dbReference type="GeneID" id="108629684"/>
<organism evidence="10 11">
    <name type="scientific">Ceratina calcarata</name>
    <dbReference type="NCBI Taxonomy" id="156304"/>
    <lineage>
        <taxon>Eukaryota</taxon>
        <taxon>Metazoa</taxon>
        <taxon>Ecdysozoa</taxon>
        <taxon>Arthropoda</taxon>
        <taxon>Hexapoda</taxon>
        <taxon>Insecta</taxon>
        <taxon>Pterygota</taxon>
        <taxon>Neoptera</taxon>
        <taxon>Endopterygota</taxon>
        <taxon>Hymenoptera</taxon>
        <taxon>Apocrita</taxon>
        <taxon>Aculeata</taxon>
        <taxon>Apoidea</taxon>
        <taxon>Anthophila</taxon>
        <taxon>Apidae</taxon>
        <taxon>Ceratina</taxon>
        <taxon>Zadontomerus</taxon>
    </lineage>
</organism>
<dbReference type="Proteomes" id="UP000694925">
    <property type="component" value="Unplaced"/>
</dbReference>
<evidence type="ECO:0000256" key="6">
    <source>
        <dbReference type="ARBA" id="ARBA00022927"/>
    </source>
</evidence>
<keyword evidence="7" id="KW-0539">Nucleus</keyword>
<feature type="compositionally biased region" description="Acidic residues" evidence="8">
    <location>
        <begin position="641"/>
        <end position="665"/>
    </location>
</feature>
<dbReference type="InterPro" id="IPR011989">
    <property type="entry name" value="ARM-like"/>
</dbReference>
<dbReference type="PANTHER" id="PTHR10527">
    <property type="entry name" value="IMPORTIN BETA"/>
    <property type="match status" value="1"/>
</dbReference>
<dbReference type="Gene3D" id="1.25.10.10">
    <property type="entry name" value="Leucine-rich Repeat Variant"/>
    <property type="match status" value="1"/>
</dbReference>
<dbReference type="SMART" id="SM00913">
    <property type="entry name" value="IBN_N"/>
    <property type="match status" value="1"/>
</dbReference>
<feature type="region of interest" description="Disordered" evidence="8">
    <location>
        <begin position="636"/>
        <end position="666"/>
    </location>
</feature>
<accession>A0AAJ7JAK7</accession>
<feature type="domain" description="Importin N-terminal" evidence="9">
    <location>
        <begin position="19"/>
        <end position="87"/>
    </location>
</feature>
<reference evidence="11" key="1">
    <citation type="submission" date="2025-08" db="UniProtKB">
        <authorList>
            <consortium name="RefSeq"/>
        </authorList>
    </citation>
    <scope>IDENTIFICATION</scope>
    <source>
        <tissue evidence="11">Whole body</tissue>
    </source>
</reference>
<dbReference type="GO" id="GO:0031267">
    <property type="term" value="F:small GTPase binding"/>
    <property type="evidence" value="ECO:0007669"/>
    <property type="project" value="InterPro"/>
</dbReference>
<comment type="subcellular location">
    <subcellularLocation>
        <location evidence="2">Cytoplasm</location>
    </subcellularLocation>
    <subcellularLocation>
        <location evidence="1">Nucleus</location>
    </subcellularLocation>
</comment>
<name>A0AAJ7JAK7_9HYME</name>
<evidence type="ECO:0000256" key="4">
    <source>
        <dbReference type="ARBA" id="ARBA00022490"/>
    </source>
</evidence>